<dbReference type="InterPro" id="IPR010869">
    <property type="entry name" value="DUF1501"/>
</dbReference>
<accession>A0A518B1H8</accession>
<evidence type="ECO:0000313" key="2">
    <source>
        <dbReference type="Proteomes" id="UP000317093"/>
    </source>
</evidence>
<dbReference type="RefSeq" id="WP_145257276.1">
    <property type="nucleotide sequence ID" value="NZ_CP036279.1"/>
</dbReference>
<evidence type="ECO:0000313" key="1">
    <source>
        <dbReference type="EMBL" id="QDU60828.1"/>
    </source>
</evidence>
<sequence length="472" mass="51754">MKRCHRDFGTRWSRREVLRSAASGFGAVALAALLGEESDAASTGPLVKAPHYAPKVRNIIFLYMDGGPSQVDTFDPKPLLTKEHGKPFASKIEPTQFNNIGTTMASPWKFNRYGESGIPVSDLFPLVAQSVDDLAVIRSMVAPFSEHTSANYFLHSGLGVQGRPSMGAWVGYGLGSESKNLPGFIVLNGGLIPPGGLENFGSGFLPAAYQGSLFRPSNPPVANIQRREKNVARQNAKLDLMRKLDGGVLERYGQVDALESAIQNHEMAARMQTAVPDLMEFSGESDATKSLYGLDAELPTTRTFAMQCLIARRLVERGVRFIELTCPAVRADRWDQHSKLKEGHDLNARTVDQPIAGLLKDLKARGLFDQTLVVWGGEFGRTPFAQGSNGRDHNPFGFSIWLAGGGIKGGTIYGQTDEFGYKAIENRVEIHDLHATMLHLLGINHEKLTFRFGGRDMRLTDVHGHIIKDILV</sequence>
<dbReference type="PROSITE" id="PS51318">
    <property type="entry name" value="TAT"/>
    <property type="match status" value="1"/>
</dbReference>
<name>A0A518B1H8_9BACT</name>
<organism evidence="1 2">
    <name type="scientific">Kolteria novifilia</name>
    <dbReference type="NCBI Taxonomy" id="2527975"/>
    <lineage>
        <taxon>Bacteria</taxon>
        <taxon>Pseudomonadati</taxon>
        <taxon>Planctomycetota</taxon>
        <taxon>Planctomycetia</taxon>
        <taxon>Kolteriales</taxon>
        <taxon>Kolteriaceae</taxon>
        <taxon>Kolteria</taxon>
    </lineage>
</organism>
<proteinExistence type="predicted"/>
<dbReference type="InterPro" id="IPR006311">
    <property type="entry name" value="TAT_signal"/>
</dbReference>
<reference evidence="1 2" key="1">
    <citation type="submission" date="2019-02" db="EMBL/GenBank/DDBJ databases">
        <title>Deep-cultivation of Planctomycetes and their phenomic and genomic characterization uncovers novel biology.</title>
        <authorList>
            <person name="Wiegand S."/>
            <person name="Jogler M."/>
            <person name="Boedeker C."/>
            <person name="Pinto D."/>
            <person name="Vollmers J."/>
            <person name="Rivas-Marin E."/>
            <person name="Kohn T."/>
            <person name="Peeters S.H."/>
            <person name="Heuer A."/>
            <person name="Rast P."/>
            <person name="Oberbeckmann S."/>
            <person name="Bunk B."/>
            <person name="Jeske O."/>
            <person name="Meyerdierks A."/>
            <person name="Storesund J.E."/>
            <person name="Kallscheuer N."/>
            <person name="Luecker S."/>
            <person name="Lage O.M."/>
            <person name="Pohl T."/>
            <person name="Merkel B.J."/>
            <person name="Hornburger P."/>
            <person name="Mueller R.-W."/>
            <person name="Bruemmer F."/>
            <person name="Labrenz M."/>
            <person name="Spormann A.M."/>
            <person name="Op den Camp H."/>
            <person name="Overmann J."/>
            <person name="Amann R."/>
            <person name="Jetten M.S.M."/>
            <person name="Mascher T."/>
            <person name="Medema M.H."/>
            <person name="Devos D.P."/>
            <person name="Kaster A.-K."/>
            <person name="Ovreas L."/>
            <person name="Rohde M."/>
            <person name="Galperin M.Y."/>
            <person name="Jogler C."/>
        </authorList>
    </citation>
    <scope>NUCLEOTIDE SEQUENCE [LARGE SCALE GENOMIC DNA]</scope>
    <source>
        <strain evidence="1 2">Pan216</strain>
    </source>
</reference>
<protein>
    <recommendedName>
        <fullName evidence="3">Sulfatase</fullName>
    </recommendedName>
</protein>
<dbReference type="AlphaFoldDB" id="A0A518B1H8"/>
<dbReference type="Gene3D" id="3.40.720.10">
    <property type="entry name" value="Alkaline Phosphatase, subunit A"/>
    <property type="match status" value="1"/>
</dbReference>
<dbReference type="OrthoDB" id="127333at2"/>
<dbReference type="SUPFAM" id="SSF53649">
    <property type="entry name" value="Alkaline phosphatase-like"/>
    <property type="match status" value="1"/>
</dbReference>
<dbReference type="PANTHER" id="PTHR43737">
    <property type="entry name" value="BLL7424 PROTEIN"/>
    <property type="match status" value="1"/>
</dbReference>
<dbReference type="EMBL" id="CP036279">
    <property type="protein sequence ID" value="QDU60828.1"/>
    <property type="molecule type" value="Genomic_DNA"/>
</dbReference>
<dbReference type="KEGG" id="knv:Pan216_16800"/>
<dbReference type="Pfam" id="PF07394">
    <property type="entry name" value="DUF1501"/>
    <property type="match status" value="1"/>
</dbReference>
<dbReference type="PANTHER" id="PTHR43737:SF1">
    <property type="entry name" value="DUF1501 DOMAIN-CONTAINING PROTEIN"/>
    <property type="match status" value="1"/>
</dbReference>
<dbReference type="InterPro" id="IPR017850">
    <property type="entry name" value="Alkaline_phosphatase_core_sf"/>
</dbReference>
<keyword evidence="2" id="KW-1185">Reference proteome</keyword>
<dbReference type="Proteomes" id="UP000317093">
    <property type="component" value="Chromosome"/>
</dbReference>
<gene>
    <name evidence="1" type="ORF">Pan216_16800</name>
</gene>
<evidence type="ECO:0008006" key="3">
    <source>
        <dbReference type="Google" id="ProtNLM"/>
    </source>
</evidence>